<dbReference type="EMBL" id="FSQW01000001">
    <property type="protein sequence ID" value="SIN59848.1"/>
    <property type="molecule type" value="Genomic_DNA"/>
</dbReference>
<feature type="signal peptide" evidence="1">
    <location>
        <begin position="1"/>
        <end position="19"/>
    </location>
</feature>
<name>A0A1N6CML5_9SPHN</name>
<dbReference type="STRING" id="1123272.SAMN02745824_0385"/>
<protein>
    <submittedName>
        <fullName evidence="3">PEP-CTERM protein-sorting domain-containing protein</fullName>
    </submittedName>
</protein>
<dbReference type="NCBIfam" id="TIGR02595">
    <property type="entry name" value="PEP_CTERM"/>
    <property type="match status" value="1"/>
</dbReference>
<proteinExistence type="predicted"/>
<dbReference type="AlphaFoldDB" id="A0A1N6CML5"/>
<dbReference type="Gene3D" id="2.60.120.430">
    <property type="entry name" value="Galactose-binding lectin"/>
    <property type="match status" value="1"/>
</dbReference>
<accession>A0A1N6CML5</accession>
<dbReference type="Proteomes" id="UP000185192">
    <property type="component" value="Unassembled WGS sequence"/>
</dbReference>
<evidence type="ECO:0000313" key="3">
    <source>
        <dbReference type="EMBL" id="SIN59848.1"/>
    </source>
</evidence>
<evidence type="ECO:0000259" key="2">
    <source>
        <dbReference type="Pfam" id="PF07589"/>
    </source>
</evidence>
<keyword evidence="4" id="KW-1185">Reference proteome</keyword>
<evidence type="ECO:0000313" key="4">
    <source>
        <dbReference type="Proteomes" id="UP000185192"/>
    </source>
</evidence>
<reference evidence="4" key="1">
    <citation type="submission" date="2016-11" db="EMBL/GenBank/DDBJ databases">
        <authorList>
            <person name="Varghese N."/>
            <person name="Submissions S."/>
        </authorList>
    </citation>
    <scope>NUCLEOTIDE SEQUENCE [LARGE SCALE GENOMIC DNA]</scope>
    <source>
        <strain evidence="4">DSM 22363</strain>
    </source>
</reference>
<gene>
    <name evidence="3" type="ORF">SAMN02745824_0385</name>
</gene>
<sequence length="192" mass="19931">MKKVLLASAGLLIATPASAATFVVDAFDNSVSGGTGLSTISLTAGQIFTVTSSTDDLWSAGALPRFSDADGLVADRFASAMDDSGQAVGTQIGRDFGNFNAFGLSAAFGSLVGNINGTYQVIGANFSGAAWDTGTLELFYWDSNQRDNFGEISFDVNAVPEPATWAFMILGFGAIGGAMRRHKAKVTNVTYA</sequence>
<organism evidence="3 4">
    <name type="scientific">Parasphingorhabdus marina DSM 22363</name>
    <dbReference type="NCBI Taxonomy" id="1123272"/>
    <lineage>
        <taxon>Bacteria</taxon>
        <taxon>Pseudomonadati</taxon>
        <taxon>Pseudomonadota</taxon>
        <taxon>Alphaproteobacteria</taxon>
        <taxon>Sphingomonadales</taxon>
        <taxon>Sphingomonadaceae</taxon>
        <taxon>Parasphingorhabdus</taxon>
    </lineage>
</organism>
<feature type="chain" id="PRO_5012613460" evidence="1">
    <location>
        <begin position="20"/>
        <end position="192"/>
    </location>
</feature>
<dbReference type="InterPro" id="IPR013424">
    <property type="entry name" value="Ice-binding_C"/>
</dbReference>
<evidence type="ECO:0000256" key="1">
    <source>
        <dbReference type="SAM" id="SignalP"/>
    </source>
</evidence>
<keyword evidence="1" id="KW-0732">Signal</keyword>
<dbReference type="Pfam" id="PF07589">
    <property type="entry name" value="PEP-CTERM"/>
    <property type="match status" value="1"/>
</dbReference>
<dbReference type="OrthoDB" id="8775303at2"/>
<dbReference type="NCBIfam" id="NF035944">
    <property type="entry name" value="PEPxxWA-CTERM"/>
    <property type="match status" value="1"/>
</dbReference>
<dbReference type="RefSeq" id="WP_084192606.1">
    <property type="nucleotide sequence ID" value="NZ_FSQW01000001.1"/>
</dbReference>
<feature type="domain" description="Ice-binding protein C-terminal" evidence="2">
    <location>
        <begin position="158"/>
        <end position="181"/>
    </location>
</feature>